<evidence type="ECO:0000256" key="1">
    <source>
        <dbReference type="SAM" id="MobiDB-lite"/>
    </source>
</evidence>
<evidence type="ECO:0000313" key="2">
    <source>
        <dbReference type="EMBL" id="KAF4591919.1"/>
    </source>
</evidence>
<dbReference type="OrthoDB" id="418495at2759"/>
<keyword evidence="2" id="KW-0675">Receptor</keyword>
<feature type="compositionally biased region" description="Polar residues" evidence="1">
    <location>
        <begin position="50"/>
        <end position="64"/>
    </location>
</feature>
<keyword evidence="3" id="KW-1185">Reference proteome</keyword>
<gene>
    <name evidence="2" type="ORF">GQ602_002218</name>
</gene>
<feature type="region of interest" description="Disordered" evidence="1">
    <location>
        <begin position="113"/>
        <end position="149"/>
    </location>
</feature>
<protein>
    <submittedName>
        <fullName evidence="2">TeaA receptor TeaR</fullName>
    </submittedName>
</protein>
<dbReference type="AlphaFoldDB" id="A0A8H4QA20"/>
<accession>A0A8H4QA20</accession>
<dbReference type="Proteomes" id="UP000562929">
    <property type="component" value="Unassembled WGS sequence"/>
</dbReference>
<comment type="caution">
    <text evidence="2">The sequence shown here is derived from an EMBL/GenBank/DDBJ whole genome shotgun (WGS) entry which is preliminary data.</text>
</comment>
<feature type="compositionally biased region" description="Polar residues" evidence="1">
    <location>
        <begin position="404"/>
        <end position="417"/>
    </location>
</feature>
<feature type="compositionally biased region" description="Low complexity" evidence="1">
    <location>
        <begin position="1"/>
        <end position="17"/>
    </location>
</feature>
<organism evidence="2 3">
    <name type="scientific">Ophiocordyceps camponoti-floridani</name>
    <dbReference type="NCBI Taxonomy" id="2030778"/>
    <lineage>
        <taxon>Eukaryota</taxon>
        <taxon>Fungi</taxon>
        <taxon>Dikarya</taxon>
        <taxon>Ascomycota</taxon>
        <taxon>Pezizomycotina</taxon>
        <taxon>Sordariomycetes</taxon>
        <taxon>Hypocreomycetidae</taxon>
        <taxon>Hypocreales</taxon>
        <taxon>Ophiocordycipitaceae</taxon>
        <taxon>Ophiocordyceps</taxon>
    </lineage>
</organism>
<dbReference type="EMBL" id="JAACLJ010000002">
    <property type="protein sequence ID" value="KAF4591919.1"/>
    <property type="molecule type" value="Genomic_DNA"/>
</dbReference>
<name>A0A8H4QA20_9HYPO</name>
<evidence type="ECO:0000313" key="3">
    <source>
        <dbReference type="Proteomes" id="UP000562929"/>
    </source>
</evidence>
<feature type="region of interest" description="Disordered" evidence="1">
    <location>
        <begin position="1"/>
        <end position="89"/>
    </location>
</feature>
<proteinExistence type="predicted"/>
<sequence>MATTLSPAATAASTLTTNEDEPPSWAYQLESAIDDPPRLSHNQPHHIAQRRSSADNLTTALTSPSWSNNSDNDDRKQPKPRDPNESKWIHRDKLAKIESEELQAAGIFVPHSRLLPKQRRDGRNAPEVLSKSSTASESDETLRSGGWDLRNPAEVAQESTTNAYFVPAKGGSRIPVAKLSHAPIPLDCLERGSQAVRRQVDGEGDGLSYSKPRSRSASLSVSEAINQSGVPSVARRSITDTSPRKNAPRKLSAVSKPIPAAASRPKTRSVSGKDAARTSTRAGEPSAAGWAPEGDPPWMANTYKPDPRLPPDQQLLPTVARRLQQEKWEKEGKFGDAYDREFRPLNVHELPKPAATAPKPSLHSHVDQEEGEPPKATSSKLHPLSQCPSAEQQAADEWPLRQGKTLNTRQGSYSTMPKITDSVPLTSPPRPPVAQAPTLAAPETTNTAQMADPSGDDEKRKAGCGCCIVM</sequence>
<feature type="compositionally biased region" description="Basic and acidic residues" evidence="1">
    <location>
        <begin position="72"/>
        <end position="89"/>
    </location>
</feature>
<reference evidence="2 3" key="1">
    <citation type="journal article" date="2020" name="G3 (Bethesda)">
        <title>Genetic Underpinnings of Host Manipulation by Ophiocordyceps as Revealed by Comparative Transcriptomics.</title>
        <authorList>
            <person name="Will I."/>
            <person name="Das B."/>
            <person name="Trinh T."/>
            <person name="Brachmann A."/>
            <person name="Ohm R.A."/>
            <person name="de Bekker C."/>
        </authorList>
    </citation>
    <scope>NUCLEOTIDE SEQUENCE [LARGE SCALE GENOMIC DNA]</scope>
    <source>
        <strain evidence="2 3">EC05</strain>
    </source>
</reference>
<feature type="compositionally biased region" description="Polar residues" evidence="1">
    <location>
        <begin position="376"/>
        <end position="392"/>
    </location>
</feature>
<feature type="compositionally biased region" description="Polar residues" evidence="1">
    <location>
        <begin position="215"/>
        <end position="230"/>
    </location>
</feature>
<feature type="region of interest" description="Disordered" evidence="1">
    <location>
        <begin position="350"/>
        <end position="464"/>
    </location>
</feature>
<feature type="region of interest" description="Disordered" evidence="1">
    <location>
        <begin position="202"/>
        <end position="313"/>
    </location>
</feature>